<dbReference type="Proteomes" id="UP000596035">
    <property type="component" value="Chromosome"/>
</dbReference>
<reference evidence="2 4" key="3">
    <citation type="submission" date="2020-11" db="EMBL/GenBank/DDBJ databases">
        <title>Closed and high quality bacterial genomes of the OMM12 community.</title>
        <authorList>
            <person name="Marbouty M."/>
            <person name="Lamy-Besnier Q."/>
            <person name="Debarbieux L."/>
            <person name="Koszul R."/>
        </authorList>
    </citation>
    <scope>NUCLEOTIDE SEQUENCE [LARGE SCALE GENOMIC DNA]</scope>
    <source>
        <strain evidence="2 4">KB18</strain>
    </source>
</reference>
<dbReference type="Pfam" id="PF25209">
    <property type="entry name" value="Phage_capsid_4"/>
    <property type="match status" value="1"/>
</dbReference>
<evidence type="ECO:0000313" key="4">
    <source>
        <dbReference type="Proteomes" id="UP000596035"/>
    </source>
</evidence>
<gene>
    <name evidence="1" type="ORF">ADH66_04160</name>
    <name evidence="2" type="ORF">I5Q82_14225</name>
</gene>
<protein>
    <submittedName>
        <fullName evidence="2">Phage major capsid protein</fullName>
    </submittedName>
</protein>
<dbReference type="KEGG" id="amur:ADH66_04160"/>
<name>A0A1Z2XN98_9FIRM</name>
<keyword evidence="3" id="KW-1185">Reference proteome</keyword>
<dbReference type="Proteomes" id="UP000196710">
    <property type="component" value="Chromosome"/>
</dbReference>
<evidence type="ECO:0000313" key="3">
    <source>
        <dbReference type="Proteomes" id="UP000196710"/>
    </source>
</evidence>
<organism evidence="2 4">
    <name type="scientific">Acutalibacter muris</name>
    <dbReference type="NCBI Taxonomy" id="1796620"/>
    <lineage>
        <taxon>Bacteria</taxon>
        <taxon>Bacillati</taxon>
        <taxon>Bacillota</taxon>
        <taxon>Clostridia</taxon>
        <taxon>Eubacteriales</taxon>
        <taxon>Acutalibacteraceae</taxon>
        <taxon>Acutalibacter</taxon>
    </lineage>
</organism>
<dbReference type="EMBL" id="CP065321">
    <property type="protein sequence ID" value="QQR29201.1"/>
    <property type="molecule type" value="Genomic_DNA"/>
</dbReference>
<dbReference type="AlphaFoldDB" id="A0A1Z2XN98"/>
<sequence>MAYYENVSLEKGMYSVPGKSFSQVLEELDSSENYRGTPMEGLDAYQRQLKRFAIKVSGPESGTVESFFMSSQSAALFPEYVARAVKQGMDSANRVTDLVATVTKIDALDYRSITAEPETEGDDGSLTVVAEGAALPTTKIHTSASLVKLQKHGRMLVSTYEALRFQKLDLLTVTLRQIGAYIAGAQVKDAVDVLMNGEDGKSGLTFKKGTPNYADFVGLWAAMAPYELNTVAAGTGAMQKLLQVAEFKDAQAGMNFQGTGRLCTPLGAKLVHVPGMAADKIVVLDKGCALEMVQSGDVTMDCDKLIDRQLERAGISVISGFARIFKEAAAGLDCGTGEG</sequence>
<reference evidence="1" key="1">
    <citation type="journal article" date="2017" name="Genome Announc.">
        <title>High-Quality Whole-Genome Sequences of the Oligo-Mouse-Microbiota Bacterial Community.</title>
        <authorList>
            <person name="Garzetti D."/>
            <person name="Brugiroux S."/>
            <person name="Bunk B."/>
            <person name="Pukall R."/>
            <person name="McCoy K.D."/>
            <person name="Macpherson A.J."/>
            <person name="Stecher B."/>
        </authorList>
    </citation>
    <scope>NUCLEOTIDE SEQUENCE</scope>
    <source>
        <strain evidence="1">KB18</strain>
    </source>
</reference>
<dbReference type="SUPFAM" id="SSF56563">
    <property type="entry name" value="Major capsid protein gp5"/>
    <property type="match status" value="1"/>
</dbReference>
<accession>A0A1Z2XN98</accession>
<evidence type="ECO:0000313" key="2">
    <source>
        <dbReference type="EMBL" id="QQR29201.1"/>
    </source>
</evidence>
<proteinExistence type="predicted"/>
<reference evidence="3" key="2">
    <citation type="submission" date="2017-05" db="EMBL/GenBank/DDBJ databases">
        <title>Improved OligoMM genomes.</title>
        <authorList>
            <person name="Garzetti D."/>
        </authorList>
    </citation>
    <scope>NUCLEOTIDE SEQUENCE [LARGE SCALE GENOMIC DNA]</scope>
    <source>
        <strain evidence="3">KB18</strain>
    </source>
</reference>
<dbReference type="EMBL" id="CP021422">
    <property type="protein sequence ID" value="ASB39913.1"/>
    <property type="molecule type" value="Genomic_DNA"/>
</dbReference>
<dbReference type="RefSeq" id="WP_066535343.1">
    <property type="nucleotide sequence ID" value="NZ_CAPVCI010000006.1"/>
</dbReference>
<evidence type="ECO:0000313" key="1">
    <source>
        <dbReference type="EMBL" id="ASB39913.1"/>
    </source>
</evidence>